<evidence type="ECO:0000256" key="3">
    <source>
        <dbReference type="SAM" id="MobiDB-lite"/>
    </source>
</evidence>
<proteinExistence type="predicted"/>
<protein>
    <submittedName>
        <fullName evidence="5">Ca2+-binding RTX toxin-like protein</fullName>
    </submittedName>
</protein>
<reference evidence="5 6" key="1">
    <citation type="submission" date="2020-08" db="EMBL/GenBank/DDBJ databases">
        <title>Genomic Encyclopedia of Type Strains, Phase IV (KMG-IV): sequencing the most valuable type-strain genomes for metagenomic binning, comparative biology and taxonomic classification.</title>
        <authorList>
            <person name="Goeker M."/>
        </authorList>
    </citation>
    <scope>NUCLEOTIDE SEQUENCE [LARGE SCALE GENOMIC DNA]</scope>
    <source>
        <strain evidence="5 6">DSM 102234</strain>
    </source>
</reference>
<dbReference type="SUPFAM" id="SSF51120">
    <property type="entry name" value="beta-Roll"/>
    <property type="match status" value="5"/>
</dbReference>
<dbReference type="PROSITE" id="PS00330">
    <property type="entry name" value="HEMOLYSIN_CALCIUM"/>
    <property type="match status" value="8"/>
</dbReference>
<feature type="region of interest" description="Disordered" evidence="3">
    <location>
        <begin position="975"/>
        <end position="998"/>
    </location>
</feature>
<dbReference type="GO" id="GO:0005576">
    <property type="term" value="C:extracellular region"/>
    <property type="evidence" value="ECO:0007669"/>
    <property type="project" value="UniProtKB-SubCell"/>
</dbReference>
<dbReference type="InterPro" id="IPR001343">
    <property type="entry name" value="Hemolysn_Ca-bd"/>
</dbReference>
<feature type="region of interest" description="Disordered" evidence="3">
    <location>
        <begin position="361"/>
        <end position="393"/>
    </location>
</feature>
<dbReference type="Pfam" id="PF13403">
    <property type="entry name" value="Hint_2"/>
    <property type="match status" value="1"/>
</dbReference>
<comment type="subcellular location">
    <subcellularLocation>
        <location evidence="1">Secreted</location>
    </subcellularLocation>
</comment>
<dbReference type="InterPro" id="IPR018511">
    <property type="entry name" value="Hemolysin-typ_Ca-bd_CS"/>
</dbReference>
<dbReference type="Gene3D" id="2.170.16.10">
    <property type="entry name" value="Hedgehog/Intein (Hint) domain"/>
    <property type="match status" value="1"/>
</dbReference>
<dbReference type="Pfam" id="PF00353">
    <property type="entry name" value="HemolysinCabind"/>
    <property type="match status" value="9"/>
</dbReference>
<name>A0A7W6ECR0_9RHOB</name>
<comment type="caution">
    <text evidence="5">The sequence shown here is derived from an EMBL/GenBank/DDBJ whole genome shotgun (WGS) entry which is preliminary data.</text>
</comment>
<dbReference type="InterPro" id="IPR036844">
    <property type="entry name" value="Hint_dom_sf"/>
</dbReference>
<dbReference type="PRINTS" id="PR00313">
    <property type="entry name" value="CABNDNGRPT"/>
</dbReference>
<keyword evidence="2" id="KW-0964">Secreted</keyword>
<feature type="region of interest" description="Disordered" evidence="3">
    <location>
        <begin position="1016"/>
        <end position="1045"/>
    </location>
</feature>
<dbReference type="PANTHER" id="PTHR38340">
    <property type="entry name" value="S-LAYER PROTEIN"/>
    <property type="match status" value="1"/>
</dbReference>
<dbReference type="InterPro" id="IPR011049">
    <property type="entry name" value="Serralysin-like_metalloprot_C"/>
</dbReference>
<dbReference type="Gene3D" id="2.150.10.10">
    <property type="entry name" value="Serralysin-like metalloprotease, C-terminal"/>
    <property type="match status" value="7"/>
</dbReference>
<dbReference type="Proteomes" id="UP000530268">
    <property type="component" value="Unassembled WGS sequence"/>
</dbReference>
<evidence type="ECO:0000313" key="6">
    <source>
        <dbReference type="Proteomes" id="UP000530268"/>
    </source>
</evidence>
<dbReference type="GO" id="GO:0005509">
    <property type="term" value="F:calcium ion binding"/>
    <property type="evidence" value="ECO:0007669"/>
    <property type="project" value="InterPro"/>
</dbReference>
<dbReference type="PANTHER" id="PTHR38340:SF1">
    <property type="entry name" value="S-LAYER PROTEIN"/>
    <property type="match status" value="1"/>
</dbReference>
<feature type="domain" description="Hedgehog/Intein (Hint)" evidence="4">
    <location>
        <begin position="1132"/>
        <end position="1267"/>
    </location>
</feature>
<evidence type="ECO:0000259" key="4">
    <source>
        <dbReference type="Pfam" id="PF13403"/>
    </source>
</evidence>
<feature type="region of interest" description="Disordered" evidence="3">
    <location>
        <begin position="211"/>
        <end position="233"/>
    </location>
</feature>
<organism evidence="5 6">
    <name type="scientific">Sulfitobacter undariae</name>
    <dbReference type="NCBI Taxonomy" id="1563671"/>
    <lineage>
        <taxon>Bacteria</taxon>
        <taxon>Pseudomonadati</taxon>
        <taxon>Pseudomonadota</taxon>
        <taxon>Alphaproteobacteria</taxon>
        <taxon>Rhodobacterales</taxon>
        <taxon>Roseobacteraceae</taxon>
        <taxon>Sulfitobacter</taxon>
    </lineage>
</organism>
<dbReference type="SUPFAM" id="SSF51294">
    <property type="entry name" value="Hedgehog/intein (Hint) domain"/>
    <property type="match status" value="1"/>
</dbReference>
<dbReference type="InterPro" id="IPR028992">
    <property type="entry name" value="Hedgehog/Intein_dom"/>
</dbReference>
<sequence length="1318" mass="133240">MSVDISTNSLYEYNGDLTSLLNLSILPDVSGPMSGTITDDNGLLGTGTPTTVTIGGVESEIVYIGAGTVSLTIAFITLDSREIAAFSIDGQIYLYAPDGFSLLAGVVATFEFNEGVPFRLYDGAVDGSDIGQTMGFGYSDVDGDSITTGADTIFGNGGSDYISGLAGNDLIIGGTGNDTVLGGTGNDTIHGDEGDDSLLGGDGADSIEGGIGDDTIDGGAGNDTLYGDEGNDTINGGAGDDAIYGGDGNDVWRDSGENGGSDTVYLEDGDDYAEVGYLITGVPEIVDGGSGNDTIALDAAITNTLDLDLTLNDDGTSSSTSIGSVISNFENVRGNAGENQIAGNMLGNQIWGLAGDDSLSGGGGSDTLSGGDDNDTIDGGDGNDLIYGGTGDDSLTGGDGDDQFFYSNGADTISDFGTDDSGSVDDGDQTNNDFINLSGFYNGTSTASVNSADADPSNDFAGALEMLRADAADGRIDAVIGGVDYSALIGDIDLTLLSGGSAVTGADLTFDNTGVSGAGVGSDGIVSGTGGNDTIDVSYTGDPDGDMVDANDNAAGNNDDIIDAGDGDDFIIAGEGDDFVLGGTGVDTIYGGDGNDQIDAGEDAGIVSGGDGGDVIQVFGGTRADEIDGGSGIDYFFIVQVDTSGSANLGLIAGGDGSDFIDVIDSDIGEIYGSDISGTDLGGAGYDTFNIYGDSSVDLIWTGYSSDETGGTDFITISDTSTVDQVSITTLDQDVAITINDQGQLGNDTSNPTVDGWSGAQTVTVNDNGVIDGSGSFDLGAGNDTITFNDASTLDTVLDAGLGDDQIAFQGNATAQANVLGGDGNDVIIFAGTATTTGNIQAGVGDDLIFAGISDDVIYGDSGNNTLSGGSGDDTIYSGTGDDEALGGSGDDVFIATGALSDNDTITGGESGETTGDTIDYSGVTDNLTVAYSALETGTISGGAGTHTFSEIENLILGSGDDTVVGAAGADNIDGGAGDDSLTGGDGDDTLLGGAGNDTLSGGAGADSLVGGTGDDTFTYNDGDGADTISDFGTDDSVPTEDGDPTNNDFVDLSSFYDAASLAAVNGSDADPSNDFTHALQMLRSDAADGTIDGIINGVDHSALIGDIDLTLLSGGAAVTGGDLTNDNTGVVCFTSGTAIRTPRGDVLIDELKVGDSVTTMDNGPQQIRWIGTRELKQPELNQNPSLRPILFPKGVMGAERDLLVSPQHGMLFRSTQHLARAKHLTTSEKQVRVANGKREVTYIHLMFDAHQIIFAENVPSESFFPGPMAFKMLSHSARQEVLEIFPELGQITDRTSAFTAYGMLAREFSNDKNVLCR</sequence>
<dbReference type="InterPro" id="IPR050557">
    <property type="entry name" value="RTX_toxin/Mannuronan_C5-epim"/>
</dbReference>
<dbReference type="RefSeq" id="WP_184567264.1">
    <property type="nucleotide sequence ID" value="NZ_JACIEI010000014.1"/>
</dbReference>
<keyword evidence="6" id="KW-1185">Reference proteome</keyword>
<evidence type="ECO:0000256" key="2">
    <source>
        <dbReference type="ARBA" id="ARBA00022525"/>
    </source>
</evidence>
<accession>A0A7W6ECR0</accession>
<evidence type="ECO:0000313" key="5">
    <source>
        <dbReference type="EMBL" id="MBB3995384.1"/>
    </source>
</evidence>
<gene>
    <name evidence="5" type="ORF">GGR95_003040</name>
</gene>
<dbReference type="EMBL" id="JACIEI010000014">
    <property type="protein sequence ID" value="MBB3995384.1"/>
    <property type="molecule type" value="Genomic_DNA"/>
</dbReference>
<evidence type="ECO:0000256" key="1">
    <source>
        <dbReference type="ARBA" id="ARBA00004613"/>
    </source>
</evidence>